<dbReference type="PROSITE" id="PS50801">
    <property type="entry name" value="STAS"/>
    <property type="match status" value="1"/>
</dbReference>
<feature type="domain" description="STAS" evidence="2">
    <location>
        <begin position="17"/>
        <end position="83"/>
    </location>
</feature>
<dbReference type="EMBL" id="CP137852">
    <property type="protein sequence ID" value="WPB85714.1"/>
    <property type="molecule type" value="Genomic_DNA"/>
</dbReference>
<dbReference type="InterPro" id="IPR036513">
    <property type="entry name" value="STAS_dom_sf"/>
</dbReference>
<sequence length="381" mass="40097">MKPHTRDVHGPGQMPSAPFQAETEAGRLVLRFSGTLDTAAAASGWDEAHRATKAGAPVTLDAAGVTQLDSGGAALLVSLARRAGEAEWREPEEANPRAALERFRKAIPPEPPPPPPRPFRPLTAIGAATLDKLRGMAGRMVFLGETVLASARLIPRPWRLRWAEVLRHLDEAGTRAFPLCILLGTLIGVILAFQSSVPMRQFGAEIFIPQLVGISLTRELGPLLASIILAGRTGSAYAAELGTMRVNEEVDALKIMGLDPVAWLVVPRILASTLVMPALAMVMNVTGIIGMMIVMAALGFPPVAVLNQLEQWLSLQDLAGGLGKAAIFGLAIGYIGCQAGLSAGRGPRAVGDAATSAVVGGIVALVVLDGIFAILFFRLGW</sequence>
<evidence type="ECO:0000259" key="2">
    <source>
        <dbReference type="PROSITE" id="PS50801"/>
    </source>
</evidence>
<keyword evidence="1" id="KW-1133">Transmembrane helix</keyword>
<feature type="transmembrane region" description="Helical" evidence="1">
    <location>
        <begin position="288"/>
        <end position="306"/>
    </location>
</feature>
<dbReference type="RefSeq" id="WP_318649692.1">
    <property type="nucleotide sequence ID" value="NZ_CP137852.1"/>
</dbReference>
<accession>A0ABZ0PJ06</accession>
<dbReference type="PANTHER" id="PTHR30188:SF3">
    <property type="entry name" value="ABC TRANSPORTER PERMEASE"/>
    <property type="match status" value="1"/>
</dbReference>
<dbReference type="SUPFAM" id="SSF52091">
    <property type="entry name" value="SpoIIaa-like"/>
    <property type="match status" value="1"/>
</dbReference>
<dbReference type="Pfam" id="PF13466">
    <property type="entry name" value="STAS_2"/>
    <property type="match status" value="1"/>
</dbReference>
<dbReference type="Pfam" id="PF02405">
    <property type="entry name" value="MlaE"/>
    <property type="match status" value="1"/>
</dbReference>
<feature type="transmembrane region" description="Helical" evidence="1">
    <location>
        <begin position="353"/>
        <end position="377"/>
    </location>
</feature>
<dbReference type="Proteomes" id="UP001305521">
    <property type="component" value="Chromosome"/>
</dbReference>
<evidence type="ECO:0000313" key="3">
    <source>
        <dbReference type="EMBL" id="WPB85714.1"/>
    </source>
</evidence>
<organism evidence="3 4">
    <name type="scientific">Sediminicoccus rosea</name>
    <dbReference type="NCBI Taxonomy" id="1225128"/>
    <lineage>
        <taxon>Bacteria</taxon>
        <taxon>Pseudomonadati</taxon>
        <taxon>Pseudomonadota</taxon>
        <taxon>Alphaproteobacteria</taxon>
        <taxon>Acetobacterales</taxon>
        <taxon>Roseomonadaceae</taxon>
        <taxon>Sediminicoccus</taxon>
    </lineage>
</organism>
<proteinExistence type="predicted"/>
<reference evidence="3 4" key="1">
    <citation type="submission" date="2023-11" db="EMBL/GenBank/DDBJ databases">
        <title>Arctic aerobic anoxygenic photoheterotroph Sediminicoccus rosea KRV36 adapts its photosynthesis to long days of polar summer.</title>
        <authorList>
            <person name="Tomasch J."/>
            <person name="Kopejtka K."/>
            <person name="Bily T."/>
            <person name="Gardiner A.T."/>
            <person name="Gardian Z."/>
            <person name="Shivaramu S."/>
            <person name="Koblizek M."/>
            <person name="Engelhardt F."/>
            <person name="Kaftan D."/>
        </authorList>
    </citation>
    <scope>NUCLEOTIDE SEQUENCE [LARGE SCALE GENOMIC DNA]</scope>
    <source>
        <strain evidence="3 4">R-30</strain>
    </source>
</reference>
<dbReference type="PANTHER" id="PTHR30188">
    <property type="entry name" value="ABC TRANSPORTER PERMEASE PROTEIN-RELATED"/>
    <property type="match status" value="1"/>
</dbReference>
<gene>
    <name evidence="3" type="ORF">R9Z33_02290</name>
</gene>
<feature type="transmembrane region" description="Helical" evidence="1">
    <location>
        <begin position="318"/>
        <end position="341"/>
    </location>
</feature>
<dbReference type="CDD" id="cd07043">
    <property type="entry name" value="STAS_anti-anti-sigma_factors"/>
    <property type="match status" value="1"/>
</dbReference>
<dbReference type="Gene3D" id="3.30.750.24">
    <property type="entry name" value="STAS domain"/>
    <property type="match status" value="1"/>
</dbReference>
<dbReference type="InterPro" id="IPR058548">
    <property type="entry name" value="MlaB-like_STAS"/>
</dbReference>
<evidence type="ECO:0000256" key="1">
    <source>
        <dbReference type="SAM" id="Phobius"/>
    </source>
</evidence>
<protein>
    <submittedName>
        <fullName evidence="3">ABC transporter permease</fullName>
    </submittedName>
</protein>
<evidence type="ECO:0000313" key="4">
    <source>
        <dbReference type="Proteomes" id="UP001305521"/>
    </source>
</evidence>
<keyword evidence="4" id="KW-1185">Reference proteome</keyword>
<feature type="transmembrane region" description="Helical" evidence="1">
    <location>
        <begin position="175"/>
        <end position="193"/>
    </location>
</feature>
<keyword evidence="1" id="KW-0472">Membrane</keyword>
<dbReference type="InterPro" id="IPR030802">
    <property type="entry name" value="Permease_MalE"/>
</dbReference>
<dbReference type="InterPro" id="IPR002645">
    <property type="entry name" value="STAS_dom"/>
</dbReference>
<name>A0ABZ0PJ06_9PROT</name>
<keyword evidence="1" id="KW-0812">Transmembrane</keyword>